<comment type="subcellular location">
    <subcellularLocation>
        <location evidence="1">Membrane</location>
        <topology evidence="1">Peripheral membrane protein</topology>
    </subcellularLocation>
</comment>
<name>A0A2U1QBB4_ARTAN</name>
<organism evidence="8 9">
    <name type="scientific">Artemisia annua</name>
    <name type="common">Sweet wormwood</name>
    <dbReference type="NCBI Taxonomy" id="35608"/>
    <lineage>
        <taxon>Eukaryota</taxon>
        <taxon>Viridiplantae</taxon>
        <taxon>Streptophyta</taxon>
        <taxon>Embryophyta</taxon>
        <taxon>Tracheophyta</taxon>
        <taxon>Spermatophyta</taxon>
        <taxon>Magnoliopsida</taxon>
        <taxon>eudicotyledons</taxon>
        <taxon>Gunneridae</taxon>
        <taxon>Pentapetalae</taxon>
        <taxon>asterids</taxon>
        <taxon>campanulids</taxon>
        <taxon>Asterales</taxon>
        <taxon>Asteraceae</taxon>
        <taxon>Asteroideae</taxon>
        <taxon>Anthemideae</taxon>
        <taxon>Artemisiinae</taxon>
        <taxon>Artemisia</taxon>
    </lineage>
</organism>
<dbReference type="PANTHER" id="PTHR45868">
    <property type="entry name" value="HEAVY METAL-ASSOCIATED ISOPRENYLATED PLANT PROTEIN 33-RELATED"/>
    <property type="match status" value="1"/>
</dbReference>
<feature type="region of interest" description="Disordered" evidence="6">
    <location>
        <begin position="77"/>
        <end position="220"/>
    </location>
</feature>
<evidence type="ECO:0000256" key="6">
    <source>
        <dbReference type="SAM" id="MobiDB-lite"/>
    </source>
</evidence>
<keyword evidence="3" id="KW-0479">Metal-binding</keyword>
<feature type="compositionally biased region" description="Acidic residues" evidence="6">
    <location>
        <begin position="195"/>
        <end position="208"/>
    </location>
</feature>
<feature type="compositionally biased region" description="Basic residues" evidence="6">
    <location>
        <begin position="171"/>
        <end position="180"/>
    </location>
</feature>
<dbReference type="EMBL" id="PKPP01000251">
    <property type="protein sequence ID" value="PWA95306.1"/>
    <property type="molecule type" value="Genomic_DNA"/>
</dbReference>
<feature type="compositionally biased region" description="Basic and acidic residues" evidence="6">
    <location>
        <begin position="181"/>
        <end position="194"/>
    </location>
</feature>
<feature type="domain" description="HMA" evidence="7">
    <location>
        <begin position="16"/>
        <end position="79"/>
    </location>
</feature>
<keyword evidence="4" id="KW-0449">Lipoprotein</keyword>
<evidence type="ECO:0000256" key="1">
    <source>
        <dbReference type="ARBA" id="ARBA00004170"/>
    </source>
</evidence>
<reference evidence="8 9" key="1">
    <citation type="journal article" date="2018" name="Mol. Plant">
        <title>The genome of Artemisia annua provides insight into the evolution of Asteraceae family and artemisinin biosynthesis.</title>
        <authorList>
            <person name="Shen Q."/>
            <person name="Zhang L."/>
            <person name="Liao Z."/>
            <person name="Wang S."/>
            <person name="Yan T."/>
            <person name="Shi P."/>
            <person name="Liu M."/>
            <person name="Fu X."/>
            <person name="Pan Q."/>
            <person name="Wang Y."/>
            <person name="Lv Z."/>
            <person name="Lu X."/>
            <person name="Zhang F."/>
            <person name="Jiang W."/>
            <person name="Ma Y."/>
            <person name="Chen M."/>
            <person name="Hao X."/>
            <person name="Li L."/>
            <person name="Tang Y."/>
            <person name="Lv G."/>
            <person name="Zhou Y."/>
            <person name="Sun X."/>
            <person name="Brodelius P.E."/>
            <person name="Rose J.K.C."/>
            <person name="Tang K."/>
        </authorList>
    </citation>
    <scope>NUCLEOTIDE SEQUENCE [LARGE SCALE GENOMIC DNA]</scope>
    <source>
        <strain evidence="9">cv. Huhao1</strain>
        <tissue evidence="8">Leaf</tissue>
    </source>
</reference>
<dbReference type="PANTHER" id="PTHR45868:SF57">
    <property type="entry name" value="HEAVY METAL-ASSOCIATED DOMAIN, HMA, HEAVY METAL-ASSOCIATED DOMAIN SUPERFAMILY"/>
    <property type="match status" value="1"/>
</dbReference>
<feature type="region of interest" description="Disordered" evidence="6">
    <location>
        <begin position="288"/>
        <end position="319"/>
    </location>
</feature>
<keyword evidence="2" id="KW-0488">Methylation</keyword>
<evidence type="ECO:0000256" key="3">
    <source>
        <dbReference type="ARBA" id="ARBA00022723"/>
    </source>
</evidence>
<evidence type="ECO:0000256" key="2">
    <source>
        <dbReference type="ARBA" id="ARBA00022481"/>
    </source>
</evidence>
<dbReference type="Pfam" id="PF00403">
    <property type="entry name" value="HMA"/>
    <property type="match status" value="1"/>
</dbReference>
<dbReference type="Gene3D" id="3.30.70.100">
    <property type="match status" value="1"/>
</dbReference>
<feature type="compositionally biased region" description="Basic and acidic residues" evidence="6">
    <location>
        <begin position="142"/>
        <end position="165"/>
    </location>
</feature>
<sequence length="319" mass="35051">MAKQPTSGQNNAADNLQTWILRVYIHCEGCKKKVFKVLQGIDGVYKTVIDAKEHKATVTGTVSGETLVQKLQKSGKHAEILPESFKAPAKEPENVAGNQKKKKKQGNNKKGEVMVVDDIEDVKDEKTESEDVAIDGNDAENDETKGEPEGKDNKSDDKDNEEAKDNGGGGGKKKNKKKKKGEKDENKAPTKGDIDDLPTDDLADDEVKEEVKAKNLEPSMEQLNLGPQMVYAAPPPYGMAPYVNNNYTPYYPTPGYGVSYNTSYPGAESSYYTPPVYGYAQSHPVGYYPPPPPPRSYYPRSAFDDHDDEGEGKGYCAIM</sequence>
<keyword evidence="4" id="KW-0636">Prenylation</keyword>
<comment type="caution">
    <text evidence="8">The sequence shown here is derived from an EMBL/GenBank/DDBJ whole genome shotgun (WGS) entry which is preliminary data.</text>
</comment>
<dbReference type="OrthoDB" id="689350at2759"/>
<keyword evidence="9" id="KW-1185">Reference proteome</keyword>
<dbReference type="GO" id="GO:0046872">
    <property type="term" value="F:metal ion binding"/>
    <property type="evidence" value="ECO:0007669"/>
    <property type="project" value="UniProtKB-KW"/>
</dbReference>
<evidence type="ECO:0000256" key="4">
    <source>
        <dbReference type="ARBA" id="ARBA00023289"/>
    </source>
</evidence>
<comment type="similarity">
    <text evidence="5">Belongs to the HIPP family.</text>
</comment>
<dbReference type="GO" id="GO:0009626">
    <property type="term" value="P:plant-type hypersensitive response"/>
    <property type="evidence" value="ECO:0007669"/>
    <property type="project" value="UniProtKB-KW"/>
</dbReference>
<evidence type="ECO:0000313" key="9">
    <source>
        <dbReference type="Proteomes" id="UP000245207"/>
    </source>
</evidence>
<feature type="compositionally biased region" description="Acidic residues" evidence="6">
    <location>
        <begin position="115"/>
        <end position="141"/>
    </location>
</feature>
<evidence type="ECO:0000259" key="7">
    <source>
        <dbReference type="PROSITE" id="PS50846"/>
    </source>
</evidence>
<dbReference type="STRING" id="35608.A0A2U1QBB4"/>
<dbReference type="InterPro" id="IPR006121">
    <property type="entry name" value="HMA_dom"/>
</dbReference>
<dbReference type="InterPro" id="IPR036163">
    <property type="entry name" value="HMA_dom_sf"/>
</dbReference>
<dbReference type="AlphaFoldDB" id="A0A2U1QBB4"/>
<dbReference type="PROSITE" id="PS50846">
    <property type="entry name" value="HMA_2"/>
    <property type="match status" value="1"/>
</dbReference>
<dbReference type="CDD" id="cd00371">
    <property type="entry name" value="HMA"/>
    <property type="match status" value="1"/>
</dbReference>
<evidence type="ECO:0000256" key="5">
    <source>
        <dbReference type="ARBA" id="ARBA00024045"/>
    </source>
</evidence>
<dbReference type="SUPFAM" id="SSF55008">
    <property type="entry name" value="HMA, heavy metal-associated domain"/>
    <property type="match status" value="1"/>
</dbReference>
<protein>
    <submittedName>
        <fullName evidence="8">Heavy metal-associated domain, HMA</fullName>
    </submittedName>
</protein>
<dbReference type="Proteomes" id="UP000245207">
    <property type="component" value="Unassembled WGS sequence"/>
</dbReference>
<dbReference type="GO" id="GO:0016020">
    <property type="term" value="C:membrane"/>
    <property type="evidence" value="ECO:0007669"/>
    <property type="project" value="UniProtKB-SubCell"/>
</dbReference>
<gene>
    <name evidence="8" type="ORF">CTI12_AA049890</name>
</gene>
<evidence type="ECO:0000313" key="8">
    <source>
        <dbReference type="EMBL" id="PWA95306.1"/>
    </source>
</evidence>
<accession>A0A2U1QBB4</accession>
<proteinExistence type="inferred from homology"/>